<keyword evidence="5" id="KW-1185">Reference proteome</keyword>
<keyword evidence="1" id="KW-0732">Signal</keyword>
<dbReference type="RefSeq" id="WP_250749219.1">
    <property type="nucleotide sequence ID" value="NZ_CP098401.1"/>
</dbReference>
<evidence type="ECO:0000259" key="3">
    <source>
        <dbReference type="Pfam" id="PF17899"/>
    </source>
</evidence>
<dbReference type="Proteomes" id="UP001055580">
    <property type="component" value="Chromosome"/>
</dbReference>
<proteinExistence type="predicted"/>
<dbReference type="PIRSF" id="PIRSF016493">
    <property type="entry name" value="Glycyl_aminpptds"/>
    <property type="match status" value="1"/>
</dbReference>
<evidence type="ECO:0000256" key="1">
    <source>
        <dbReference type="SAM" id="SignalP"/>
    </source>
</evidence>
<sequence length="639" mass="69912">MTRTLALAALLLASTAATSSAQVRNTEPAATAPLPNDIPEARDVAYPGVIQLDVDATNIAQGIYRVKQVVPVADAGHMVLLMPSWLPGKHGPRGEIEKLAGLKVTAGGKAVPWRRDPVDVYAFHVDVPAGAKALNLDFQFVTATAPNQGRISVTPNMLNLQFEQVSLYPAGYYTRRIPIQATVKYPAGWTAASGLPSKASGSTYSYQQTSYETLIDSPVFAGRYFKRWELTPRVGLNVVADSAKELAATPEVIGLHKNLVDQSVKLFGAQHYDKYEFLLSISDEIGGIGLEHHRSSENGVDLGYFTEWKDAVGDRDLLPHEFTHSWNGKFRRGADLWTPDFRTPMRDSLLWVYEGQTQFWGVVLGARSGMLSKQEALDNFAGWAAGLDASKGRTWRPLVDTTNDPIMAARKPKGWTSWQRPEDYYIEGALIWLEADAIIRKQTRGAKSMDDFARAFFGINDGDWGEVTYTFDDVVKTLNGVTPYDWATFLDTRVNKVSDRAPLGGFEGNGYKLVYGDEPNAVAKAGEKASKTVSFAYSLGMTVASDGAVRAVMWDSPAFDAGFDVATTIVAVNGDAYTGDKLKDAVKAAKTSKEPIRLLTKTGSKYRDVALDYHGGLRYPRLEKVGTATNGLDRLLTAK</sequence>
<feature type="signal peptide" evidence="1">
    <location>
        <begin position="1"/>
        <end position="21"/>
    </location>
</feature>
<reference evidence="4" key="1">
    <citation type="submission" date="2022-05" db="EMBL/GenBank/DDBJ databases">
        <title>Sphingomonas sp. strain RMG20 Genome sequencing and assembly.</title>
        <authorList>
            <person name="Kim I."/>
        </authorList>
    </citation>
    <scope>NUCLEOTIDE SEQUENCE</scope>
    <source>
        <strain evidence="4">RMG20</strain>
    </source>
</reference>
<feature type="domain" description="Peptidase M61 N-terminal" evidence="3">
    <location>
        <begin position="52"/>
        <end position="223"/>
    </location>
</feature>
<dbReference type="Pfam" id="PF17899">
    <property type="entry name" value="Peptidase_M61_N"/>
    <property type="match status" value="1"/>
</dbReference>
<dbReference type="InterPro" id="IPR007963">
    <property type="entry name" value="Peptidase_M61_catalytic"/>
</dbReference>
<dbReference type="Pfam" id="PF05299">
    <property type="entry name" value="Peptidase_M61"/>
    <property type="match status" value="1"/>
</dbReference>
<evidence type="ECO:0000259" key="2">
    <source>
        <dbReference type="Pfam" id="PF05299"/>
    </source>
</evidence>
<protein>
    <submittedName>
        <fullName evidence="4">Peptidase M61</fullName>
    </submittedName>
</protein>
<dbReference type="InterPro" id="IPR024191">
    <property type="entry name" value="Peptidase_M61"/>
</dbReference>
<gene>
    <name evidence="4" type="ORF">M9980_08470</name>
</gene>
<dbReference type="Gene3D" id="1.10.390.10">
    <property type="entry name" value="Neutral Protease Domain 2"/>
    <property type="match status" value="1"/>
</dbReference>
<dbReference type="SUPFAM" id="SSF50156">
    <property type="entry name" value="PDZ domain-like"/>
    <property type="match status" value="1"/>
</dbReference>
<dbReference type="EMBL" id="CP098401">
    <property type="protein sequence ID" value="URW74610.1"/>
    <property type="molecule type" value="Genomic_DNA"/>
</dbReference>
<evidence type="ECO:0000313" key="5">
    <source>
        <dbReference type="Proteomes" id="UP001055580"/>
    </source>
</evidence>
<feature type="chain" id="PRO_5046564902" evidence="1">
    <location>
        <begin position="22"/>
        <end position="639"/>
    </location>
</feature>
<accession>A0ABY4TQD9</accession>
<evidence type="ECO:0000313" key="4">
    <source>
        <dbReference type="EMBL" id="URW74610.1"/>
    </source>
</evidence>
<dbReference type="Gene3D" id="2.30.42.10">
    <property type="match status" value="1"/>
</dbReference>
<dbReference type="InterPro" id="IPR027268">
    <property type="entry name" value="Peptidase_M4/M1_CTD_sf"/>
</dbReference>
<dbReference type="InterPro" id="IPR040756">
    <property type="entry name" value="Peptidase_M61_N"/>
</dbReference>
<feature type="domain" description="Peptidase M61 catalytic" evidence="2">
    <location>
        <begin position="315"/>
        <end position="431"/>
    </location>
</feature>
<organism evidence="4 5">
    <name type="scientific">Sphingomonas donggukensis</name>
    <dbReference type="NCBI Taxonomy" id="2949093"/>
    <lineage>
        <taxon>Bacteria</taxon>
        <taxon>Pseudomonadati</taxon>
        <taxon>Pseudomonadota</taxon>
        <taxon>Alphaproteobacteria</taxon>
        <taxon>Sphingomonadales</taxon>
        <taxon>Sphingomonadaceae</taxon>
        <taxon>Sphingomonas</taxon>
    </lineage>
</organism>
<dbReference type="InterPro" id="IPR036034">
    <property type="entry name" value="PDZ_sf"/>
</dbReference>
<dbReference type="Gene3D" id="2.60.40.3650">
    <property type="match status" value="1"/>
</dbReference>
<name>A0ABY4TQD9_9SPHN</name>